<dbReference type="GO" id="GO:0052689">
    <property type="term" value="F:carboxylic ester hydrolase activity"/>
    <property type="evidence" value="ECO:0007669"/>
    <property type="project" value="UniProtKB-KW"/>
</dbReference>
<dbReference type="InterPro" id="IPR050309">
    <property type="entry name" value="Type-B_Carboxylest/Lipase"/>
</dbReference>
<protein>
    <recommendedName>
        <fullName evidence="6">Carboxylic ester hydrolase</fullName>
        <ecNumber evidence="6">3.1.1.-</ecNumber>
    </recommendedName>
</protein>
<comment type="similarity">
    <text evidence="1 6">Belongs to the type-B carboxylesterase/lipase family.</text>
</comment>
<name>A0A9P0GNF0_PHACE</name>
<evidence type="ECO:0000256" key="2">
    <source>
        <dbReference type="ARBA" id="ARBA00022487"/>
    </source>
</evidence>
<organism evidence="8 9">
    <name type="scientific">Phaedon cochleariae</name>
    <name type="common">Mustard beetle</name>
    <dbReference type="NCBI Taxonomy" id="80249"/>
    <lineage>
        <taxon>Eukaryota</taxon>
        <taxon>Metazoa</taxon>
        <taxon>Ecdysozoa</taxon>
        <taxon>Arthropoda</taxon>
        <taxon>Hexapoda</taxon>
        <taxon>Insecta</taxon>
        <taxon>Pterygota</taxon>
        <taxon>Neoptera</taxon>
        <taxon>Endopterygota</taxon>
        <taxon>Coleoptera</taxon>
        <taxon>Polyphaga</taxon>
        <taxon>Cucujiformia</taxon>
        <taxon>Chrysomeloidea</taxon>
        <taxon>Chrysomelidae</taxon>
        <taxon>Chrysomelinae</taxon>
        <taxon>Chrysomelini</taxon>
        <taxon>Phaedon</taxon>
    </lineage>
</organism>
<feature type="chain" id="PRO_5040529689" description="Carboxylic ester hydrolase" evidence="6">
    <location>
        <begin position="18"/>
        <end position="663"/>
    </location>
</feature>
<dbReference type="Pfam" id="PF00135">
    <property type="entry name" value="COesterase"/>
    <property type="match status" value="2"/>
</dbReference>
<keyword evidence="5" id="KW-0325">Glycoprotein</keyword>
<dbReference type="InterPro" id="IPR029058">
    <property type="entry name" value="AB_hydrolase_fold"/>
</dbReference>
<dbReference type="AlphaFoldDB" id="A0A9P0GNF0"/>
<dbReference type="PANTHER" id="PTHR11559">
    <property type="entry name" value="CARBOXYLESTERASE"/>
    <property type="match status" value="1"/>
</dbReference>
<reference evidence="8" key="2">
    <citation type="submission" date="2022-10" db="EMBL/GenBank/DDBJ databases">
        <authorList>
            <consortium name="ENA_rothamsted_submissions"/>
            <consortium name="culmorum"/>
            <person name="King R."/>
        </authorList>
    </citation>
    <scope>NUCLEOTIDE SEQUENCE</scope>
</reference>
<dbReference type="FunFam" id="3.40.50.1820:FF:000092">
    <property type="entry name" value="Carboxylic ester hydrolase"/>
    <property type="match status" value="1"/>
</dbReference>
<dbReference type="InterPro" id="IPR019819">
    <property type="entry name" value="Carboxylesterase_B_CS"/>
</dbReference>
<evidence type="ECO:0000313" key="8">
    <source>
        <dbReference type="EMBL" id="CAH1119496.1"/>
    </source>
</evidence>
<dbReference type="EMBL" id="OU896719">
    <property type="protein sequence ID" value="CAH1119496.1"/>
    <property type="molecule type" value="Genomic_DNA"/>
</dbReference>
<evidence type="ECO:0000256" key="3">
    <source>
        <dbReference type="ARBA" id="ARBA00022801"/>
    </source>
</evidence>
<keyword evidence="9" id="KW-1185">Reference proteome</keyword>
<evidence type="ECO:0000313" key="9">
    <source>
        <dbReference type="Proteomes" id="UP001153737"/>
    </source>
</evidence>
<feature type="signal peptide" evidence="6">
    <location>
        <begin position="1"/>
        <end position="17"/>
    </location>
</feature>
<evidence type="ECO:0000256" key="1">
    <source>
        <dbReference type="ARBA" id="ARBA00005964"/>
    </source>
</evidence>
<feature type="domain" description="Carboxylesterase type B" evidence="7">
    <location>
        <begin position="21"/>
        <end position="137"/>
    </location>
</feature>
<dbReference type="CDD" id="cd00312">
    <property type="entry name" value="Esterase_lipase"/>
    <property type="match status" value="1"/>
</dbReference>
<keyword evidence="4" id="KW-1015">Disulfide bond</keyword>
<feature type="domain" description="Carboxylesterase type B" evidence="7">
    <location>
        <begin position="139"/>
        <end position="647"/>
    </location>
</feature>
<dbReference type="Gene3D" id="3.40.50.1820">
    <property type="entry name" value="alpha/beta hydrolase"/>
    <property type="match status" value="2"/>
</dbReference>
<dbReference type="Proteomes" id="UP001153737">
    <property type="component" value="Chromosome 13"/>
</dbReference>
<evidence type="ECO:0000256" key="6">
    <source>
        <dbReference type="RuleBase" id="RU361235"/>
    </source>
</evidence>
<accession>A0A9P0GNF0</accession>
<keyword evidence="2" id="KW-0719">Serine esterase</keyword>
<reference evidence="8" key="1">
    <citation type="submission" date="2022-01" db="EMBL/GenBank/DDBJ databases">
        <authorList>
            <person name="King R."/>
        </authorList>
    </citation>
    <scope>NUCLEOTIDE SEQUENCE</scope>
</reference>
<dbReference type="InterPro" id="IPR002018">
    <property type="entry name" value="CarbesteraseB"/>
</dbReference>
<dbReference type="SUPFAM" id="SSF53474">
    <property type="entry name" value="alpha/beta-Hydrolases"/>
    <property type="match status" value="2"/>
</dbReference>
<evidence type="ECO:0000256" key="5">
    <source>
        <dbReference type="ARBA" id="ARBA00023180"/>
    </source>
</evidence>
<dbReference type="OrthoDB" id="21216at2759"/>
<keyword evidence="3 6" id="KW-0378">Hydrolase</keyword>
<evidence type="ECO:0000259" key="7">
    <source>
        <dbReference type="Pfam" id="PF00135"/>
    </source>
</evidence>
<dbReference type="InterPro" id="IPR019826">
    <property type="entry name" value="Carboxylesterase_B_AS"/>
</dbReference>
<keyword evidence="6" id="KW-0732">Signal</keyword>
<evidence type="ECO:0000256" key="4">
    <source>
        <dbReference type="ARBA" id="ARBA00023157"/>
    </source>
</evidence>
<gene>
    <name evidence="8" type="ORF">PHAECO_LOCUS3894</name>
</gene>
<proteinExistence type="inferred from homology"/>
<dbReference type="EC" id="3.1.1.-" evidence="6"/>
<dbReference type="PROSITE" id="PS00122">
    <property type="entry name" value="CARBOXYLESTERASE_B_1"/>
    <property type="match status" value="1"/>
</dbReference>
<sequence>MLVVSLITFCFFQSVFAGTLPNVKIDDGLLSGIVLRTRNDREFSAFKGIPYARPPVGALRFQPPVPANQWQGTFNATEDHGACPQQDVFSRSYVYEGEEDCLYLNVYSPKLSDFEKDPLPVMVFIHGGGYMSGCGNSHWNDREFSAFKGIPYARPPVGALRFQPPVPANPWQGILNATADHVSCPQQDVFSRSYVYEGEEDCLYLNVYSPKLSDFEKDPLPVMVFIHGGGYMSGCGNSHWYGPDLLLDKDVVLVVLNYRLGALGFLSTGDEVAPGNNGMKDQVLALKWVQRNIAKFGGNPNSVTIFGESAGGASVHFHMMSPLSRGLFHGAIMESGTALCPWAFDQNSMGHTYSKQLAESLNCPTKSSADMLECLRKFDPKTIVEKSDIFNFWDYDPLLPFRPIVEPDSNGAFLTEHPLEIIKSGKLLDVPSVVGLTTEEGAIKSAGLKNANLLDEFCERFDEISPVSLFLDRVVKNPKPIISEIRKFYFGDKPLNKESLADIEKIFTDCWMLKGIDDAVRLHHKYNKQPVYYYLFGYRGSVSYSRVFGGGDEDYGVAHADELQYLFPVSDQLFPDIIPSASDKKIAKLMTTFWTNFARTRDPSPGVNDVIKQRWRPYSTEDGEYYFIHAESSGVRSDLYAERKKFWRKVLHDPLAEDSRDEL</sequence>
<dbReference type="PROSITE" id="PS00941">
    <property type="entry name" value="CARBOXYLESTERASE_B_2"/>
    <property type="match status" value="2"/>
</dbReference>